<sequence>MTTPKPGFPPQPPRHDLEVYVARQHLGEPVARVVGALSSYGRLNIKEINQKTMLGLNATKSAVVVLCQLNCLYHWKVKKDFIYQLNPEGLQLLMHAGDIIDHIKKLHGEGAAQIIQNVLANGSVRIKDYCGTGEDENLEDQTHFFRLFSEKWLMRLQPKDSRPITEVWDEIFHEVLQKIPRSSSVSEVKRVNEAKDKAKLKLMESLEEGLAPKDLYNTQNGVKRLKPDLVVKVNWSRYLKHLRTEAIVNLAASRVGAVSAKILELGLKHIEAGTPDPSVVHPFLQIPGLINDPEEERSFINSVENKLVEDRKIVFAVHDVVRLLPPYIDVSNSITTKAKRVAEEAAAQVSTKRIKTEDGEAIPVNSSTTEQYESKVDDTSISDMVQRHLDLLARGTSVSFLTEASPGNFLVPFTALIKTLKEQYMETIVKSTFGDHAFRVLRCLKQQRVGDEKSISNAVLLREKTVRNELYKLTQLNMVEIQEVPRSADRAASKTFFLFRHNPRHSFDFLKESLLYDMVKVLENIKDFKEDHKILLAKCEREDVKGHEEELLSSQEFKTLRMLQNREIENMTRFSRLKNLYNALNL</sequence>
<evidence type="ECO:0000256" key="8">
    <source>
        <dbReference type="RuleBase" id="RU367076"/>
    </source>
</evidence>
<dbReference type="InterPro" id="IPR008806">
    <property type="entry name" value="RNA_pol_III_Rpc82_C"/>
</dbReference>
<dbReference type="VEuPathDB" id="FungiDB:DIURU_003412"/>
<dbReference type="Pfam" id="PF05645">
    <property type="entry name" value="RNA_pol_Rpc82"/>
    <property type="match status" value="1"/>
</dbReference>
<evidence type="ECO:0000313" key="12">
    <source>
        <dbReference type="EMBL" id="KAA8901042.1"/>
    </source>
</evidence>
<dbReference type="AlphaFoldDB" id="A0A642UKP1"/>
<dbReference type="InterPro" id="IPR055207">
    <property type="entry name" value="POLR3C_WHD"/>
</dbReference>
<dbReference type="Pfam" id="PF20912">
    <property type="entry name" value="RPC3_helical"/>
    <property type="match status" value="1"/>
</dbReference>
<evidence type="ECO:0000313" key="13">
    <source>
        <dbReference type="Proteomes" id="UP000449547"/>
    </source>
</evidence>
<evidence type="ECO:0000256" key="5">
    <source>
        <dbReference type="ARBA" id="ARBA00023163"/>
    </source>
</evidence>
<evidence type="ECO:0000256" key="6">
    <source>
        <dbReference type="ARBA" id="ARBA00023242"/>
    </source>
</evidence>
<dbReference type="PANTHER" id="PTHR12949">
    <property type="entry name" value="RNA POLYMERASE III DNA DIRECTED -RELATED"/>
    <property type="match status" value="1"/>
</dbReference>
<comment type="subunit">
    <text evidence="2 8">Component of the RNA polymerase III (Pol III) complex consisting of 17 subunits.</text>
</comment>
<evidence type="ECO:0000259" key="9">
    <source>
        <dbReference type="Pfam" id="PF05645"/>
    </source>
</evidence>
<feature type="domain" description="RNA polymerase III Rpc82 C -terminal" evidence="9">
    <location>
        <begin position="143"/>
        <end position="420"/>
    </location>
</feature>
<evidence type="ECO:0000256" key="4">
    <source>
        <dbReference type="ARBA" id="ARBA00022478"/>
    </source>
</evidence>
<keyword evidence="6 8" id="KW-0539">Nucleus</keyword>
<feature type="domain" description="RNA polymerase III subunit RPC82-related helix-turn-helix" evidence="10">
    <location>
        <begin position="20"/>
        <end position="75"/>
    </location>
</feature>
<proteinExistence type="inferred from homology"/>
<dbReference type="InterPro" id="IPR036388">
    <property type="entry name" value="WH-like_DNA-bd_sf"/>
</dbReference>
<dbReference type="GO" id="GO:0003697">
    <property type="term" value="F:single-stranded DNA binding"/>
    <property type="evidence" value="ECO:0007669"/>
    <property type="project" value="UniProtKB-UniRule"/>
</dbReference>
<name>A0A642UKP1_DIURU</name>
<dbReference type="Pfam" id="PF08221">
    <property type="entry name" value="HTH_9"/>
    <property type="match status" value="1"/>
</dbReference>
<accession>A0A642UKP1</accession>
<evidence type="ECO:0000256" key="3">
    <source>
        <dbReference type="ARBA" id="ARBA00016689"/>
    </source>
</evidence>
<comment type="subcellular location">
    <subcellularLocation>
        <location evidence="1 8">Nucleus</location>
    </subcellularLocation>
</comment>
<protein>
    <recommendedName>
        <fullName evidence="3 8">DNA-directed RNA polymerase III subunit RPC3</fullName>
        <shortName evidence="8">RNA polymerase III subunit C3</shortName>
    </recommendedName>
</protein>
<dbReference type="PANTHER" id="PTHR12949:SF0">
    <property type="entry name" value="DNA-DIRECTED RNA POLYMERASE III SUBUNIT RPC3"/>
    <property type="match status" value="1"/>
</dbReference>
<gene>
    <name evidence="12" type="ORF">DIURU_003412</name>
</gene>
<dbReference type="GO" id="GO:0006351">
    <property type="term" value="P:DNA-templated transcription"/>
    <property type="evidence" value="ECO:0007669"/>
    <property type="project" value="InterPro"/>
</dbReference>
<keyword evidence="5 8" id="KW-0804">Transcription</keyword>
<comment type="caution">
    <text evidence="12">The sequence shown here is derived from an EMBL/GenBank/DDBJ whole genome shotgun (WGS) entry which is preliminary data.</text>
</comment>
<dbReference type="GO" id="GO:0005666">
    <property type="term" value="C:RNA polymerase III complex"/>
    <property type="evidence" value="ECO:0007669"/>
    <property type="project" value="UniProtKB-UniRule"/>
</dbReference>
<dbReference type="EMBL" id="SWFT01000105">
    <property type="protein sequence ID" value="KAA8901042.1"/>
    <property type="molecule type" value="Genomic_DNA"/>
</dbReference>
<dbReference type="InterPro" id="IPR013197">
    <property type="entry name" value="RNA_pol_III_RPC82-rel_HTH"/>
</dbReference>
<dbReference type="OMA" id="KHRFVRH"/>
<dbReference type="GeneID" id="54782063"/>
<evidence type="ECO:0000259" key="10">
    <source>
        <dbReference type="Pfam" id="PF08221"/>
    </source>
</evidence>
<dbReference type="InterPro" id="IPR039748">
    <property type="entry name" value="RPC3"/>
</dbReference>
<dbReference type="Gene3D" id="1.10.10.10">
    <property type="entry name" value="Winged helix-like DNA-binding domain superfamily/Winged helix DNA-binding domain"/>
    <property type="match status" value="2"/>
</dbReference>
<dbReference type="Proteomes" id="UP000449547">
    <property type="component" value="Unassembled WGS sequence"/>
</dbReference>
<organism evidence="12 13">
    <name type="scientific">Diutina rugosa</name>
    <name type="common">Yeast</name>
    <name type="synonym">Candida rugosa</name>
    <dbReference type="NCBI Taxonomy" id="5481"/>
    <lineage>
        <taxon>Eukaryota</taxon>
        <taxon>Fungi</taxon>
        <taxon>Dikarya</taxon>
        <taxon>Ascomycota</taxon>
        <taxon>Saccharomycotina</taxon>
        <taxon>Pichiomycetes</taxon>
        <taxon>Debaryomycetaceae</taxon>
        <taxon>Diutina</taxon>
    </lineage>
</organism>
<reference evidence="12 13" key="1">
    <citation type="submission" date="2019-07" db="EMBL/GenBank/DDBJ databases">
        <title>Genome assembly of two rare yeast pathogens: Diutina rugosa and Trichomonascus ciferrii.</title>
        <authorList>
            <person name="Mixao V."/>
            <person name="Saus E."/>
            <person name="Hansen A."/>
            <person name="Lass-Flor C."/>
            <person name="Gabaldon T."/>
        </authorList>
    </citation>
    <scope>NUCLEOTIDE SEQUENCE [LARGE SCALE GENOMIC DNA]</scope>
    <source>
        <strain evidence="12 13">CBS 613</strain>
    </source>
</reference>
<evidence type="ECO:0000256" key="7">
    <source>
        <dbReference type="ARBA" id="ARBA00025127"/>
    </source>
</evidence>
<keyword evidence="13" id="KW-1185">Reference proteome</keyword>
<dbReference type="Pfam" id="PF22536">
    <property type="entry name" value="WHD_POLR3C"/>
    <property type="match status" value="1"/>
</dbReference>
<keyword evidence="4 8" id="KW-0240">DNA-directed RNA polymerase</keyword>
<dbReference type="OrthoDB" id="272392at2759"/>
<dbReference type="RefSeq" id="XP_034011665.1">
    <property type="nucleotide sequence ID" value="XM_034156172.1"/>
</dbReference>
<evidence type="ECO:0000256" key="1">
    <source>
        <dbReference type="ARBA" id="ARBA00004123"/>
    </source>
</evidence>
<feature type="domain" description="DNA-directed RNA polymerase III subunit RPC3 winged-helix" evidence="11">
    <location>
        <begin position="426"/>
        <end position="500"/>
    </location>
</feature>
<evidence type="ECO:0000256" key="2">
    <source>
        <dbReference type="ARBA" id="ARBA00011206"/>
    </source>
</evidence>
<comment type="function">
    <text evidence="7 8">DNA-dependent RNA polymerase catalyzes the transcription of DNA into RNA using the four ribonucleoside triphosphates as substrates. Specific core component of RNA polymerase III which synthesizes small RNAs, such as 5S rRNA and tRNAs.</text>
</comment>
<comment type="similarity">
    <text evidence="8">Belongs to the RNA polymerase beta chain family.</text>
</comment>
<evidence type="ECO:0000259" key="11">
    <source>
        <dbReference type="Pfam" id="PF22536"/>
    </source>
</evidence>